<dbReference type="EMBL" id="CP097508">
    <property type="protein sequence ID" value="URE09509.1"/>
    <property type="molecule type" value="Genomic_DNA"/>
</dbReference>
<feature type="non-terminal residue" evidence="1">
    <location>
        <position position="76"/>
    </location>
</feature>
<protein>
    <submittedName>
        <fullName evidence="1">Uncharacterized protein</fullName>
    </submittedName>
</protein>
<organism evidence="1 2">
    <name type="scientific">Musa troglodytarum</name>
    <name type="common">fe'i banana</name>
    <dbReference type="NCBI Taxonomy" id="320322"/>
    <lineage>
        <taxon>Eukaryota</taxon>
        <taxon>Viridiplantae</taxon>
        <taxon>Streptophyta</taxon>
        <taxon>Embryophyta</taxon>
        <taxon>Tracheophyta</taxon>
        <taxon>Spermatophyta</taxon>
        <taxon>Magnoliopsida</taxon>
        <taxon>Liliopsida</taxon>
        <taxon>Zingiberales</taxon>
        <taxon>Musaceae</taxon>
        <taxon>Musa</taxon>
    </lineage>
</organism>
<evidence type="ECO:0000313" key="1">
    <source>
        <dbReference type="EMBL" id="URE09509.1"/>
    </source>
</evidence>
<sequence>MDSSQELQVFLESDEFFRNGRGNLLGDVGASASLGLVEISSAHKRICLPYQLCRAFHADEHAHHEKASVHTYRESG</sequence>
<reference evidence="1" key="1">
    <citation type="submission" date="2022-05" db="EMBL/GenBank/DDBJ databases">
        <title>The Musa troglodytarum L. genome provides insights into the mechanism of non-climacteric behaviour and enrichment of carotenoids.</title>
        <authorList>
            <person name="Wang J."/>
        </authorList>
    </citation>
    <scope>NUCLEOTIDE SEQUENCE</scope>
    <source>
        <tissue evidence="1">Leaf</tissue>
    </source>
</reference>
<dbReference type="AlphaFoldDB" id="A0A9E7G6U7"/>
<keyword evidence="2" id="KW-1185">Reference proteome</keyword>
<accession>A0A9E7G6U7</accession>
<name>A0A9E7G6U7_9LILI</name>
<evidence type="ECO:0000313" key="2">
    <source>
        <dbReference type="Proteomes" id="UP001055439"/>
    </source>
</evidence>
<dbReference type="Proteomes" id="UP001055439">
    <property type="component" value="Chromosome 6"/>
</dbReference>
<proteinExistence type="predicted"/>
<gene>
    <name evidence="1" type="ORF">MUK42_23886</name>
</gene>